<feature type="region of interest" description="Disordered" evidence="2">
    <location>
        <begin position="104"/>
        <end position="134"/>
    </location>
</feature>
<dbReference type="OrthoDB" id="129332at2"/>
<dbReference type="RefSeq" id="WP_130417993.1">
    <property type="nucleotide sequence ID" value="NZ_SHKW01000001.1"/>
</dbReference>
<dbReference type="Proteomes" id="UP000292958">
    <property type="component" value="Unassembled WGS sequence"/>
</dbReference>
<comment type="similarity">
    <text evidence="1">Belongs to the bactofilin family.</text>
</comment>
<evidence type="ECO:0000256" key="1">
    <source>
        <dbReference type="ARBA" id="ARBA00044755"/>
    </source>
</evidence>
<accession>A0A4Q7YS96</accession>
<dbReference type="PANTHER" id="PTHR35024:SF4">
    <property type="entry name" value="POLYMER-FORMING CYTOSKELETAL PROTEIN"/>
    <property type="match status" value="1"/>
</dbReference>
<evidence type="ECO:0000313" key="4">
    <source>
        <dbReference type="Proteomes" id="UP000292958"/>
    </source>
</evidence>
<keyword evidence="4" id="KW-1185">Reference proteome</keyword>
<organism evidence="3 4">
    <name type="scientific">Edaphobacter modestus</name>
    <dbReference type="NCBI Taxonomy" id="388466"/>
    <lineage>
        <taxon>Bacteria</taxon>
        <taxon>Pseudomonadati</taxon>
        <taxon>Acidobacteriota</taxon>
        <taxon>Terriglobia</taxon>
        <taxon>Terriglobales</taxon>
        <taxon>Acidobacteriaceae</taxon>
        <taxon>Edaphobacter</taxon>
    </lineage>
</organism>
<evidence type="ECO:0000256" key="2">
    <source>
        <dbReference type="SAM" id="MobiDB-lite"/>
    </source>
</evidence>
<sequence>MKPAEGSTAIGKSVTIRGELSGNEDLYVDGFVEGTITLSDHALTIGPNARVLADIHVKDLAVYGTVTGNLHATGRVEIRSSAVVHGDIFGGRLSIEENATFKGMVNPASGESKPGNSSAATKAEQETLLLEPKA</sequence>
<dbReference type="PANTHER" id="PTHR35024">
    <property type="entry name" value="HYPOTHETICAL CYTOSOLIC PROTEIN"/>
    <property type="match status" value="1"/>
</dbReference>
<dbReference type="EMBL" id="SHKW01000001">
    <property type="protein sequence ID" value="RZU39841.1"/>
    <property type="molecule type" value="Genomic_DNA"/>
</dbReference>
<dbReference type="AlphaFoldDB" id="A0A4Q7YS96"/>
<proteinExistence type="inferred from homology"/>
<protein>
    <submittedName>
        <fullName evidence="3">Cytoskeletal protein CcmA (Bactofilin family)</fullName>
    </submittedName>
</protein>
<dbReference type="InterPro" id="IPR007607">
    <property type="entry name" value="BacA/B"/>
</dbReference>
<dbReference type="Pfam" id="PF04519">
    <property type="entry name" value="Bactofilin"/>
    <property type="match status" value="1"/>
</dbReference>
<comment type="caution">
    <text evidence="3">The sequence shown here is derived from an EMBL/GenBank/DDBJ whole genome shotgun (WGS) entry which is preliminary data.</text>
</comment>
<gene>
    <name evidence="3" type="ORF">BDD14_1236</name>
</gene>
<reference evidence="3 4" key="1">
    <citation type="submission" date="2019-02" db="EMBL/GenBank/DDBJ databases">
        <title>Genomic Encyclopedia of Archaeal and Bacterial Type Strains, Phase II (KMG-II): from individual species to whole genera.</title>
        <authorList>
            <person name="Goeker M."/>
        </authorList>
    </citation>
    <scope>NUCLEOTIDE SEQUENCE [LARGE SCALE GENOMIC DNA]</scope>
    <source>
        <strain evidence="3 4">DSM 18101</strain>
    </source>
</reference>
<evidence type="ECO:0000313" key="3">
    <source>
        <dbReference type="EMBL" id="RZU39841.1"/>
    </source>
</evidence>
<name>A0A4Q7YS96_9BACT</name>